<dbReference type="EMBL" id="CAJOBC010020714">
    <property type="protein sequence ID" value="CAF4047865.1"/>
    <property type="molecule type" value="Genomic_DNA"/>
</dbReference>
<dbReference type="SUPFAM" id="SSF52540">
    <property type="entry name" value="P-loop containing nucleoside triphosphate hydrolases"/>
    <property type="match status" value="1"/>
</dbReference>
<comment type="caution">
    <text evidence="1">The sequence shown here is derived from an EMBL/GenBank/DDBJ whole genome shotgun (WGS) entry which is preliminary data.</text>
</comment>
<dbReference type="AlphaFoldDB" id="A0A815B576"/>
<evidence type="ECO:0000313" key="3">
    <source>
        <dbReference type="Proteomes" id="UP000663829"/>
    </source>
</evidence>
<dbReference type="Proteomes" id="UP000663829">
    <property type="component" value="Unassembled WGS sequence"/>
</dbReference>
<dbReference type="InterPro" id="IPR000185">
    <property type="entry name" value="SecA"/>
</dbReference>
<dbReference type="GO" id="GO:0006886">
    <property type="term" value="P:intracellular protein transport"/>
    <property type="evidence" value="ECO:0007669"/>
    <property type="project" value="InterPro"/>
</dbReference>
<reference evidence="1" key="1">
    <citation type="submission" date="2021-02" db="EMBL/GenBank/DDBJ databases">
        <authorList>
            <person name="Nowell W R."/>
        </authorList>
    </citation>
    <scope>NUCLEOTIDE SEQUENCE</scope>
</reference>
<dbReference type="Proteomes" id="UP000681722">
    <property type="component" value="Unassembled WGS sequence"/>
</dbReference>
<accession>A0A815B576</accession>
<dbReference type="OrthoDB" id="10521113at2759"/>
<dbReference type="InterPro" id="IPR027417">
    <property type="entry name" value="P-loop_NTPase"/>
</dbReference>
<evidence type="ECO:0000313" key="2">
    <source>
        <dbReference type="EMBL" id="CAF4047865.1"/>
    </source>
</evidence>
<dbReference type="PANTHER" id="PTHR30612:SF0">
    <property type="entry name" value="CHLOROPLAST PROTEIN-TRANSPORTING ATPASE"/>
    <property type="match status" value="1"/>
</dbReference>
<dbReference type="GO" id="GO:0006605">
    <property type="term" value="P:protein targeting"/>
    <property type="evidence" value="ECO:0007669"/>
    <property type="project" value="InterPro"/>
</dbReference>
<dbReference type="EMBL" id="CAJNOQ010010966">
    <property type="protein sequence ID" value="CAF1265520.1"/>
    <property type="molecule type" value="Genomic_DNA"/>
</dbReference>
<dbReference type="GO" id="GO:0005524">
    <property type="term" value="F:ATP binding"/>
    <property type="evidence" value="ECO:0007669"/>
    <property type="project" value="InterPro"/>
</dbReference>
<organism evidence="1 3">
    <name type="scientific">Didymodactylos carnosus</name>
    <dbReference type="NCBI Taxonomy" id="1234261"/>
    <lineage>
        <taxon>Eukaryota</taxon>
        <taxon>Metazoa</taxon>
        <taxon>Spiralia</taxon>
        <taxon>Gnathifera</taxon>
        <taxon>Rotifera</taxon>
        <taxon>Eurotatoria</taxon>
        <taxon>Bdelloidea</taxon>
        <taxon>Philodinida</taxon>
        <taxon>Philodinidae</taxon>
        <taxon>Didymodactylos</taxon>
    </lineage>
</organism>
<name>A0A815B576_9BILA</name>
<keyword evidence="3" id="KW-1185">Reference proteome</keyword>
<proteinExistence type="predicted"/>
<evidence type="ECO:0000313" key="1">
    <source>
        <dbReference type="EMBL" id="CAF1265520.1"/>
    </source>
</evidence>
<sequence length="357" mass="41559">MHVILSYLPENVRVEEQAFGRTARNGAQGTGQFILLVDKSIYEEMYDLNQYTNEQKQNKLENLADAIIEKEKILRDNEEAARLSELKQKNILHLEAEEELFTKFNHFKSTISKTIFKPLFNDKPEKSQQKFIDAFENILKNRWAFWLDKAKEEIDTIENFQQKLNLLNKFDSSFIENLNQLLHNSSFKDLLSKFINQPEEATHIGKVCLSENEISMAKLCFEKGIEYGDISGFSHIALAYCIITLKKKTGEDIKKQSRRELKQALCSLELIKQNLMSNLKIAELLSQSATADILQKISSKENFYQDQITGKLEVIGLQLHYLRQAVRDTVESFDFILHAKDRQNLTKEDDEKRRKII</sequence>
<dbReference type="PANTHER" id="PTHR30612">
    <property type="entry name" value="SECA INNER MEMBRANE COMPONENT OF SEC PROTEIN SECRETION SYSTEM"/>
    <property type="match status" value="1"/>
</dbReference>
<gene>
    <name evidence="1" type="ORF">GPM918_LOCUS26821</name>
    <name evidence="2" type="ORF">SRO942_LOCUS27040</name>
</gene>
<protein>
    <submittedName>
        <fullName evidence="1">Uncharacterized protein</fullName>
    </submittedName>
</protein>
<dbReference type="Gene3D" id="3.40.50.300">
    <property type="entry name" value="P-loop containing nucleotide triphosphate hydrolases"/>
    <property type="match status" value="1"/>
</dbReference>